<gene>
    <name evidence="1" type="ORF">D8M06_11740</name>
</gene>
<proteinExistence type="predicted"/>
<dbReference type="EMBL" id="RBZP01000009">
    <property type="protein sequence ID" value="RKQ32604.1"/>
    <property type="molecule type" value="Genomic_DNA"/>
</dbReference>
<accession>A0A495A148</accession>
<dbReference type="RefSeq" id="WP_121204601.1">
    <property type="nucleotide sequence ID" value="NZ_RBZP01000009.1"/>
</dbReference>
<evidence type="ECO:0000313" key="2">
    <source>
        <dbReference type="Proteomes" id="UP000269301"/>
    </source>
</evidence>
<dbReference type="OrthoDB" id="2691890at2"/>
<name>A0A495A148_9BACI</name>
<dbReference type="InterPro" id="IPR025553">
    <property type="entry name" value="YppF"/>
</dbReference>
<keyword evidence="2" id="KW-1185">Reference proteome</keyword>
<dbReference type="Pfam" id="PF14178">
    <property type="entry name" value="YppF"/>
    <property type="match status" value="1"/>
</dbReference>
<dbReference type="Proteomes" id="UP000269301">
    <property type="component" value="Unassembled WGS sequence"/>
</dbReference>
<reference evidence="1 2" key="1">
    <citation type="journal article" date="2016" name="Int. J. Syst. Evol. Microbiol.">
        <title>Oceanobacillus halophilus sp. nov., a novel moderately halophilic bacterium from a hypersaline lake.</title>
        <authorList>
            <person name="Amoozegar M.A."/>
            <person name="Bagheri M."/>
            <person name="Makhdoumi A."/>
            <person name="Nikou M.M."/>
            <person name="Fazeli S.A.S."/>
            <person name="Schumann P."/>
            <person name="Sproer C."/>
            <person name="Sanchez-Porro C."/>
            <person name="Ventosa A."/>
        </authorList>
    </citation>
    <scope>NUCLEOTIDE SEQUENCE [LARGE SCALE GENOMIC DNA]</scope>
    <source>
        <strain evidence="1 2">DSM 23996</strain>
    </source>
</reference>
<protein>
    <submittedName>
        <fullName evidence="1">Uncharacterized protein</fullName>
    </submittedName>
</protein>
<evidence type="ECO:0000313" key="1">
    <source>
        <dbReference type="EMBL" id="RKQ32604.1"/>
    </source>
</evidence>
<dbReference type="AlphaFoldDB" id="A0A495A148"/>
<sequence length="76" mass="9074">MLIHDLVDKYMTERNYTPETVNDLLDYYQFLYVSGQIDIKRYHRIFACLHKQGATSAFEYEPKRPITNACYTYSPI</sequence>
<comment type="caution">
    <text evidence="1">The sequence shown here is derived from an EMBL/GenBank/DDBJ whole genome shotgun (WGS) entry which is preliminary data.</text>
</comment>
<organism evidence="1 2">
    <name type="scientific">Oceanobacillus halophilus</name>
    <dbReference type="NCBI Taxonomy" id="930130"/>
    <lineage>
        <taxon>Bacteria</taxon>
        <taxon>Bacillati</taxon>
        <taxon>Bacillota</taxon>
        <taxon>Bacilli</taxon>
        <taxon>Bacillales</taxon>
        <taxon>Bacillaceae</taxon>
        <taxon>Oceanobacillus</taxon>
    </lineage>
</organism>